<dbReference type="Proteomes" id="UP001596103">
    <property type="component" value="Unassembled WGS sequence"/>
</dbReference>
<dbReference type="GO" id="GO:0016787">
    <property type="term" value="F:hydrolase activity"/>
    <property type="evidence" value="ECO:0007669"/>
    <property type="project" value="UniProtKB-KW"/>
</dbReference>
<keyword evidence="4" id="KW-1185">Reference proteome</keyword>
<dbReference type="SUPFAM" id="SSF53474">
    <property type="entry name" value="alpha/beta-Hydrolases"/>
    <property type="match status" value="1"/>
</dbReference>
<protein>
    <submittedName>
        <fullName evidence="3">Alpha/beta hydrolase</fullName>
    </submittedName>
</protein>
<feature type="domain" description="Alpha/beta hydrolase fold-3" evidence="2">
    <location>
        <begin position="111"/>
        <end position="310"/>
    </location>
</feature>
<name>A0ABW0J797_9BURK</name>
<organism evidence="3 4">
    <name type="scientific">Paraburkholderia denitrificans</name>
    <dbReference type="NCBI Taxonomy" id="694025"/>
    <lineage>
        <taxon>Bacteria</taxon>
        <taxon>Pseudomonadati</taxon>
        <taxon>Pseudomonadota</taxon>
        <taxon>Betaproteobacteria</taxon>
        <taxon>Burkholderiales</taxon>
        <taxon>Burkholderiaceae</taxon>
        <taxon>Paraburkholderia</taxon>
    </lineage>
</organism>
<evidence type="ECO:0000313" key="3">
    <source>
        <dbReference type="EMBL" id="MFC5428936.1"/>
    </source>
</evidence>
<dbReference type="PANTHER" id="PTHR48081">
    <property type="entry name" value="AB HYDROLASE SUPERFAMILY PROTEIN C4A8.06C"/>
    <property type="match status" value="1"/>
</dbReference>
<comment type="caution">
    <text evidence="3">The sequence shown here is derived from an EMBL/GenBank/DDBJ whole genome shotgun (WGS) entry which is preliminary data.</text>
</comment>
<gene>
    <name evidence="3" type="ORF">ACFPTO_09015</name>
</gene>
<dbReference type="Pfam" id="PF07859">
    <property type="entry name" value="Abhydrolase_3"/>
    <property type="match status" value="1"/>
</dbReference>
<dbReference type="Gene3D" id="3.40.50.1820">
    <property type="entry name" value="alpha/beta hydrolase"/>
    <property type="match status" value="1"/>
</dbReference>
<dbReference type="RefSeq" id="WP_377710937.1">
    <property type="nucleotide sequence ID" value="NZ_JBHSMP010000011.1"/>
</dbReference>
<proteinExistence type="predicted"/>
<evidence type="ECO:0000313" key="4">
    <source>
        <dbReference type="Proteomes" id="UP001596103"/>
    </source>
</evidence>
<dbReference type="EMBL" id="JBHSMP010000011">
    <property type="protein sequence ID" value="MFC5428936.1"/>
    <property type="molecule type" value="Genomic_DNA"/>
</dbReference>
<reference evidence="4" key="1">
    <citation type="journal article" date="2019" name="Int. J. Syst. Evol. Microbiol.">
        <title>The Global Catalogue of Microorganisms (GCM) 10K type strain sequencing project: providing services to taxonomists for standard genome sequencing and annotation.</title>
        <authorList>
            <consortium name="The Broad Institute Genomics Platform"/>
            <consortium name="The Broad Institute Genome Sequencing Center for Infectious Disease"/>
            <person name="Wu L."/>
            <person name="Ma J."/>
        </authorList>
    </citation>
    <scope>NUCLEOTIDE SEQUENCE [LARGE SCALE GENOMIC DNA]</scope>
    <source>
        <strain evidence="4">CCUG 56042</strain>
    </source>
</reference>
<dbReference type="InterPro" id="IPR050300">
    <property type="entry name" value="GDXG_lipolytic_enzyme"/>
</dbReference>
<sequence length="355" mass="39852">MSRTVFQGRFSHRARSLASILAISVKVLFRRMIGKPLVREWPISFEIGTLFWRAQFNRAFALKDIADGRAYLDSLITRTDMRPAVEIRPAGEGEPRGDWFIPSEQTSDITMLYFHGGGYTFYAGVTREFIALLAHWLGVRIFAPDYRLTPEHPHPAQLDDGLEAYRFLLRQGVDPSRLVVCGDSAGGHLTLMTLSKLRDAALPQPALAIGISPWTDTGLRGASQFGNDHYDLVQGYMTLQFSAWLKGEGQYENADLSPINQSFEGVAPIYIQAGGKEILVDMIREFAQTVQDQGGRIRLDVWEHMIHEFHGYGHEVAESSNALERIREAIAWATESDTREPFPAAAQTEIDQLIV</sequence>
<evidence type="ECO:0000256" key="1">
    <source>
        <dbReference type="ARBA" id="ARBA00022801"/>
    </source>
</evidence>
<evidence type="ECO:0000259" key="2">
    <source>
        <dbReference type="Pfam" id="PF07859"/>
    </source>
</evidence>
<dbReference type="InterPro" id="IPR029058">
    <property type="entry name" value="AB_hydrolase_fold"/>
</dbReference>
<accession>A0ABW0J797</accession>
<dbReference type="PANTHER" id="PTHR48081:SF8">
    <property type="entry name" value="ALPHA_BETA HYDROLASE FOLD-3 DOMAIN-CONTAINING PROTEIN-RELATED"/>
    <property type="match status" value="1"/>
</dbReference>
<dbReference type="InterPro" id="IPR013094">
    <property type="entry name" value="AB_hydrolase_3"/>
</dbReference>
<keyword evidence="1 3" id="KW-0378">Hydrolase</keyword>